<evidence type="ECO:0000256" key="3">
    <source>
        <dbReference type="ARBA" id="ARBA00023158"/>
    </source>
</evidence>
<dbReference type="CDD" id="cd18808">
    <property type="entry name" value="SF1_C_Upf1"/>
    <property type="match status" value="1"/>
</dbReference>
<keyword evidence="7" id="KW-1185">Reference proteome</keyword>
<keyword evidence="3" id="KW-0943">RNA-mediated gene silencing</keyword>
<dbReference type="CDD" id="cd18038">
    <property type="entry name" value="DEXXQc_Helz-like"/>
    <property type="match status" value="1"/>
</dbReference>
<gene>
    <name evidence="6" type="ORF">CVT24_003305</name>
</gene>
<dbReference type="STRING" id="181874.A0A409Y6V5"/>
<comment type="caution">
    <text evidence="6">The sequence shown here is derived from an EMBL/GenBank/DDBJ whole genome shotgun (WGS) entry which is preliminary data.</text>
</comment>
<dbReference type="Pfam" id="PF13087">
    <property type="entry name" value="AAA_12"/>
    <property type="match status" value="1"/>
</dbReference>
<dbReference type="Pfam" id="PF13086">
    <property type="entry name" value="AAA_11"/>
    <property type="match status" value="1"/>
</dbReference>
<feature type="domain" description="DNA2/NAM7 helicase helicase" evidence="4">
    <location>
        <begin position="466"/>
        <end position="546"/>
    </location>
</feature>
<dbReference type="PANTHER" id="PTHR45418">
    <property type="entry name" value="CANCER/TESTIS ANTIGEN 55"/>
    <property type="match status" value="1"/>
</dbReference>
<dbReference type="PANTHER" id="PTHR45418:SF1">
    <property type="entry name" value="CANCER_TESTIS ANTIGEN 55"/>
    <property type="match status" value="1"/>
</dbReference>
<dbReference type="InterPro" id="IPR041679">
    <property type="entry name" value="DNA2/NAM7-like_C"/>
</dbReference>
<accession>A0A409Y6V5</accession>
<evidence type="ECO:0000256" key="1">
    <source>
        <dbReference type="ARBA" id="ARBA00004496"/>
    </source>
</evidence>
<dbReference type="InterPro" id="IPR026122">
    <property type="entry name" value="MOV-10/SDE3_DEXXQ/H-box"/>
</dbReference>
<dbReference type="OrthoDB" id="6513042at2759"/>
<dbReference type="GO" id="GO:0031047">
    <property type="term" value="P:regulatory ncRNA-mediated gene silencing"/>
    <property type="evidence" value="ECO:0007669"/>
    <property type="project" value="UniProtKB-KW"/>
</dbReference>
<evidence type="ECO:0000313" key="7">
    <source>
        <dbReference type="Proteomes" id="UP000284842"/>
    </source>
</evidence>
<feature type="domain" description="DNA2/NAM7 helicase-like C-terminal" evidence="5">
    <location>
        <begin position="716"/>
        <end position="912"/>
    </location>
</feature>
<evidence type="ECO:0000313" key="6">
    <source>
        <dbReference type="EMBL" id="PPQ98678.1"/>
    </source>
</evidence>
<protein>
    <submittedName>
        <fullName evidence="6">Uncharacterized protein</fullName>
    </submittedName>
</protein>
<dbReference type="GO" id="GO:0005737">
    <property type="term" value="C:cytoplasm"/>
    <property type="evidence" value="ECO:0007669"/>
    <property type="project" value="UniProtKB-SubCell"/>
</dbReference>
<dbReference type="GO" id="GO:0003723">
    <property type="term" value="F:RNA binding"/>
    <property type="evidence" value="ECO:0007669"/>
    <property type="project" value="InterPro"/>
</dbReference>
<proteinExistence type="predicted"/>
<organism evidence="6 7">
    <name type="scientific">Panaeolus cyanescens</name>
    <dbReference type="NCBI Taxonomy" id="181874"/>
    <lineage>
        <taxon>Eukaryota</taxon>
        <taxon>Fungi</taxon>
        <taxon>Dikarya</taxon>
        <taxon>Basidiomycota</taxon>
        <taxon>Agaricomycotina</taxon>
        <taxon>Agaricomycetes</taxon>
        <taxon>Agaricomycetidae</taxon>
        <taxon>Agaricales</taxon>
        <taxon>Agaricineae</taxon>
        <taxon>Galeropsidaceae</taxon>
        <taxon>Panaeolus</taxon>
    </lineage>
</organism>
<dbReference type="InterPro" id="IPR041677">
    <property type="entry name" value="DNA2/NAM7_AAA_11"/>
</dbReference>
<dbReference type="Proteomes" id="UP000284842">
    <property type="component" value="Unassembled WGS sequence"/>
</dbReference>
<dbReference type="InterPro" id="IPR047187">
    <property type="entry name" value="SF1_C_Upf1"/>
</dbReference>
<keyword evidence="2" id="KW-0963">Cytoplasm</keyword>
<dbReference type="EMBL" id="NHTK01001379">
    <property type="protein sequence ID" value="PPQ98678.1"/>
    <property type="molecule type" value="Genomic_DNA"/>
</dbReference>
<dbReference type="AlphaFoldDB" id="A0A409Y6V5"/>
<sequence length="986" mass="111057">MAQYYNVYHPPPPQYYHYPGMAYHPDPTTLPGYHSHHRTLPPSPRASLPPLLPPGLPMPKKTVLNVPENAVETPSSPSKDLMHQYWRGRLAPLPGYCSPTELLPMKDVNCETAISDSETPDEPILLPPMSFFGSNFSRTVQKSPISPSSKLSDNEKTNEVRGFCPKSPKQFQFDKYAECYIPIYLRKIQKELHRMTPLPPMPVFPSPSYIESFLLPVVKSRLDASQNLSLLSEPPISSKDTLPLLNFDSYHEHWMSLLRWELDAMALQKEQVVLWRLGVKVAVWQNAEFVLSVPNIRENHPRLEVGDLVHMREVLEDKQTGSNRAVEGRVVTLRKREGLIRKVLPIFTQGRNILTHPALDIHSPPLQKHIQTFVPLTSATKLENNLAVYGPEDHIPLSFNVSFMANARALCLMENAAKAVSDVLVSKVKGTNLAQQWIFPEIETWDVPSIVLQHGVIGDEEWVDKNLNAEQRRAVSSISLYQSPVPHLISGPPGTGKTRTVVEAVLQTLRVQPEACILLCAPSNPATDTLVSRLQPHLLQDEMLRLNDPNRTFAEVPSAIMPYCYVEDDKFALPPWKKLMEYRVVVTSCVDASILVGAQCTNMTLMAMEAEVSSALHPRRKVVLQAVQPHWTHLLIDEAAQGSEPELLIPISVVLPPPCDEPISKMTFTPQLALCGDINQLGPIVFSDDARSAELEVSLLERLFERALYTARTHSELALRSHASRRPPYTKLVKNYRSHPVILMPPSAIFYDDTLQPHASNGIIRWSELSTPDWPLKFIGCDAEEQSTDERASWFNPGEIKEVVRVIKSLLADPEQSDPPLRAAEIGVMAAWREQVWKLREHLRREGLSAVDVGTVEDYQGRESRVIIISCVRSNPRFLEEDSRKGLGMMNERKRMNVAITRAKELLVVVGNGALLQRDPYWRAFLQFALRNKLYSGPKLHLELDGNYISRLESKFIESGTGSVTFDLEEQGMLFAGGVAREVLME</sequence>
<comment type="subcellular location">
    <subcellularLocation>
        <location evidence="1">Cytoplasm</location>
    </subcellularLocation>
</comment>
<evidence type="ECO:0000256" key="2">
    <source>
        <dbReference type="ARBA" id="ARBA00022490"/>
    </source>
</evidence>
<evidence type="ECO:0000259" key="4">
    <source>
        <dbReference type="Pfam" id="PF13086"/>
    </source>
</evidence>
<name>A0A409Y6V5_9AGAR</name>
<dbReference type="SUPFAM" id="SSF52540">
    <property type="entry name" value="P-loop containing nucleoside triphosphate hydrolases"/>
    <property type="match status" value="1"/>
</dbReference>
<reference evidence="6 7" key="1">
    <citation type="journal article" date="2018" name="Evol. Lett.">
        <title>Horizontal gene cluster transfer increased hallucinogenic mushroom diversity.</title>
        <authorList>
            <person name="Reynolds H.T."/>
            <person name="Vijayakumar V."/>
            <person name="Gluck-Thaler E."/>
            <person name="Korotkin H.B."/>
            <person name="Matheny P.B."/>
            <person name="Slot J.C."/>
        </authorList>
    </citation>
    <scope>NUCLEOTIDE SEQUENCE [LARGE SCALE GENOMIC DNA]</scope>
    <source>
        <strain evidence="6 7">2629</strain>
    </source>
</reference>
<dbReference type="InterPro" id="IPR027417">
    <property type="entry name" value="P-loop_NTPase"/>
</dbReference>
<dbReference type="GO" id="GO:0032574">
    <property type="term" value="F:5'-3' RNA helicase activity"/>
    <property type="evidence" value="ECO:0007669"/>
    <property type="project" value="InterPro"/>
</dbReference>
<dbReference type="InParanoid" id="A0A409Y6V5"/>
<evidence type="ECO:0000259" key="5">
    <source>
        <dbReference type="Pfam" id="PF13087"/>
    </source>
</evidence>
<dbReference type="Gene3D" id="3.40.50.300">
    <property type="entry name" value="P-loop containing nucleotide triphosphate hydrolases"/>
    <property type="match status" value="2"/>
</dbReference>